<name>A0A7K1U5Q5_9BACT</name>
<dbReference type="EMBL" id="WRXN01000006">
    <property type="protein sequence ID" value="MVT09669.1"/>
    <property type="molecule type" value="Genomic_DNA"/>
</dbReference>
<dbReference type="PANTHER" id="PTHR36455:SF1">
    <property type="entry name" value="BLR8292 PROTEIN"/>
    <property type="match status" value="1"/>
</dbReference>
<dbReference type="Pfam" id="PF05717">
    <property type="entry name" value="TnpB_IS66"/>
    <property type="match status" value="1"/>
</dbReference>
<organism evidence="1 2">
    <name type="scientific">Chitinophaga tropicalis</name>
    <dbReference type="NCBI Taxonomy" id="2683588"/>
    <lineage>
        <taxon>Bacteria</taxon>
        <taxon>Pseudomonadati</taxon>
        <taxon>Bacteroidota</taxon>
        <taxon>Chitinophagia</taxon>
        <taxon>Chitinophagales</taxon>
        <taxon>Chitinophagaceae</taxon>
        <taxon>Chitinophaga</taxon>
    </lineage>
</organism>
<dbReference type="NCBIfam" id="NF033819">
    <property type="entry name" value="IS66_TnpB"/>
    <property type="match status" value="1"/>
</dbReference>
<dbReference type="PANTHER" id="PTHR36455">
    <property type="match status" value="1"/>
</dbReference>
<protein>
    <submittedName>
        <fullName evidence="1">IS66 family insertion sequence element accessory protein TnpB</fullName>
    </submittedName>
</protein>
<dbReference type="InterPro" id="IPR008878">
    <property type="entry name" value="Transposase_IS66_Orf2"/>
</dbReference>
<gene>
    <name evidence="1" type="primary">tnpB</name>
    <name evidence="1" type="ORF">GO493_15475</name>
</gene>
<dbReference type="AlphaFoldDB" id="A0A7K1U5Q5"/>
<proteinExistence type="predicted"/>
<keyword evidence="2" id="KW-1185">Reference proteome</keyword>
<dbReference type="Proteomes" id="UP000461730">
    <property type="component" value="Unassembled WGS sequence"/>
</dbReference>
<comment type="caution">
    <text evidence="1">The sequence shown here is derived from an EMBL/GenBank/DDBJ whole genome shotgun (WGS) entry which is preliminary data.</text>
</comment>
<reference evidence="1 2" key="1">
    <citation type="submission" date="2019-12" db="EMBL/GenBank/DDBJ databases">
        <title>Chitinophaga sp. strain ysch24 (GDMCC 1.1355), whole genome shotgun sequence.</title>
        <authorList>
            <person name="Zhang X."/>
        </authorList>
    </citation>
    <scope>NUCLEOTIDE SEQUENCE [LARGE SCALE GENOMIC DNA]</scope>
    <source>
        <strain evidence="2">ysch24</strain>
    </source>
</reference>
<dbReference type="RefSeq" id="WP_157307112.1">
    <property type="nucleotide sequence ID" value="NZ_WRXN01000006.1"/>
</dbReference>
<evidence type="ECO:0000313" key="2">
    <source>
        <dbReference type="Proteomes" id="UP000461730"/>
    </source>
</evidence>
<sequence>MSNIVLLTERHRYFLYTEATDMRKSFSGLCGIVTNIMQLPIVDNDVFLFLNRDLTHLKLLLHESEGFTLLCRRLDKGRFKMPACENGAAPMKLSASDVIALVKGLTLYRYNPGSPLS</sequence>
<evidence type="ECO:0000313" key="1">
    <source>
        <dbReference type="EMBL" id="MVT09669.1"/>
    </source>
</evidence>
<accession>A0A7K1U5Q5</accession>